<protein>
    <submittedName>
        <fullName evidence="1">Aminoglycoside 6-adenylyltransferase</fullName>
    </submittedName>
</protein>
<reference evidence="1" key="2">
    <citation type="submission" date="2021-04" db="EMBL/GenBank/DDBJ databases">
        <authorList>
            <person name="Gilroy R."/>
        </authorList>
    </citation>
    <scope>NUCLEOTIDE SEQUENCE</scope>
    <source>
        <strain evidence="1">3204</strain>
    </source>
</reference>
<name>A0A9D1ZLA2_9LACO</name>
<evidence type="ECO:0000313" key="2">
    <source>
        <dbReference type="Proteomes" id="UP000824013"/>
    </source>
</evidence>
<gene>
    <name evidence="1" type="ORF">H9820_02680</name>
</gene>
<organism evidence="1 2">
    <name type="scientific">Candidatus Companilactobacillus pullicola</name>
    <dbReference type="NCBI Taxonomy" id="2838523"/>
    <lineage>
        <taxon>Bacteria</taxon>
        <taxon>Bacillati</taxon>
        <taxon>Bacillota</taxon>
        <taxon>Bacilli</taxon>
        <taxon>Lactobacillales</taxon>
        <taxon>Lactobacillaceae</taxon>
        <taxon>Companilactobacillus</taxon>
    </lineage>
</organism>
<accession>A0A9D1ZLA2</accession>
<dbReference type="InterPro" id="IPR043519">
    <property type="entry name" value="NT_sf"/>
</dbReference>
<dbReference type="EMBL" id="DXCM01000021">
    <property type="protein sequence ID" value="HIY91835.1"/>
    <property type="molecule type" value="Genomic_DNA"/>
</dbReference>
<dbReference type="Pfam" id="PF04439">
    <property type="entry name" value="Adenyl_transf"/>
    <property type="match status" value="1"/>
</dbReference>
<sequence length="277" mass="32096">MIKADLIHLKTYAQNHTFITAMGFEGSLNNPHIPADDWQDIDVTYFTTDVTQFNFNDWCQSFGHPVMVQHNHDDLWGTGHIWNIYLVQFDGYRRIDLKIAPETDIPDYLTCDVLNILVWDRNHDLTPQHPSDRDHLLPMPFDELFSDSLNEFYWCLGNVVKALARQNLIAANEMNNQHVRPELLKNLAWVVGGQHHGTYNPGANYRYLASELPSEVQQSLADSYQQGSLKEALQSVNIEMDLMTWCTPLNIKTFHLSLPDFVPERRAQLMDWISKLQ</sequence>
<dbReference type="SUPFAM" id="SSF81631">
    <property type="entry name" value="PAP/OAS1 substrate-binding domain"/>
    <property type="match status" value="1"/>
</dbReference>
<dbReference type="Gene3D" id="1.20.120.330">
    <property type="entry name" value="Nucleotidyltransferases domain 2"/>
    <property type="match status" value="1"/>
</dbReference>
<dbReference type="InterPro" id="IPR007530">
    <property type="entry name" value="Aminoglycoside_adenylylTfrase"/>
</dbReference>
<dbReference type="AlphaFoldDB" id="A0A9D1ZLA2"/>
<dbReference type="Gene3D" id="3.30.460.10">
    <property type="entry name" value="Beta Polymerase, domain 2"/>
    <property type="match status" value="1"/>
</dbReference>
<proteinExistence type="predicted"/>
<dbReference type="SUPFAM" id="SSF81301">
    <property type="entry name" value="Nucleotidyltransferase"/>
    <property type="match status" value="1"/>
</dbReference>
<evidence type="ECO:0000313" key="1">
    <source>
        <dbReference type="EMBL" id="HIY91835.1"/>
    </source>
</evidence>
<comment type="caution">
    <text evidence="1">The sequence shown here is derived from an EMBL/GenBank/DDBJ whole genome shotgun (WGS) entry which is preliminary data.</text>
</comment>
<reference evidence="1" key="1">
    <citation type="journal article" date="2021" name="PeerJ">
        <title>Extensive microbial diversity within the chicken gut microbiome revealed by metagenomics and culture.</title>
        <authorList>
            <person name="Gilroy R."/>
            <person name="Ravi A."/>
            <person name="Getino M."/>
            <person name="Pursley I."/>
            <person name="Horton D.L."/>
            <person name="Alikhan N.F."/>
            <person name="Baker D."/>
            <person name="Gharbi K."/>
            <person name="Hall N."/>
            <person name="Watson M."/>
            <person name="Adriaenssens E.M."/>
            <person name="Foster-Nyarko E."/>
            <person name="Jarju S."/>
            <person name="Secka A."/>
            <person name="Antonio M."/>
            <person name="Oren A."/>
            <person name="Chaudhuri R.R."/>
            <person name="La Ragione R."/>
            <person name="Hildebrand F."/>
            <person name="Pallen M.J."/>
        </authorList>
    </citation>
    <scope>NUCLEOTIDE SEQUENCE</scope>
    <source>
        <strain evidence="1">3204</strain>
    </source>
</reference>
<dbReference type="Proteomes" id="UP000824013">
    <property type="component" value="Unassembled WGS sequence"/>
</dbReference>